<evidence type="ECO:0000256" key="5">
    <source>
        <dbReference type="ARBA" id="ARBA00022989"/>
    </source>
</evidence>
<dbReference type="RefSeq" id="WP_261920000.1">
    <property type="nucleotide sequence ID" value="NZ_CP022011.1"/>
</dbReference>
<dbReference type="Gene3D" id="1.20.1720.10">
    <property type="entry name" value="Multidrug resistance protein D"/>
    <property type="match status" value="1"/>
</dbReference>
<name>A0A8E3S967_9PAST</name>
<dbReference type="Proteomes" id="UP000955338">
    <property type="component" value="Chromosome"/>
</dbReference>
<dbReference type="InterPro" id="IPR004638">
    <property type="entry name" value="EmrB-like"/>
</dbReference>
<protein>
    <submittedName>
        <fullName evidence="7">MFS transporter</fullName>
    </submittedName>
</protein>
<dbReference type="NCBIfam" id="TIGR00711">
    <property type="entry name" value="efflux_EmrB"/>
    <property type="match status" value="1"/>
</dbReference>
<comment type="subcellular location">
    <subcellularLocation>
        <location evidence="1">Cell membrane</location>
        <topology evidence="1">Multi-pass membrane protein</topology>
    </subcellularLocation>
</comment>
<evidence type="ECO:0000313" key="7">
    <source>
        <dbReference type="EMBL" id="QDJ15498.1"/>
    </source>
</evidence>
<organism evidence="7 8">
    <name type="scientific">Mergibacter septicus</name>
    <dbReference type="NCBI Taxonomy" id="221402"/>
    <lineage>
        <taxon>Bacteria</taxon>
        <taxon>Pseudomonadati</taxon>
        <taxon>Pseudomonadota</taxon>
        <taxon>Gammaproteobacteria</taxon>
        <taxon>Pasteurellales</taxon>
        <taxon>Pasteurellaceae</taxon>
        <taxon>Mergibacter</taxon>
    </lineage>
</organism>
<dbReference type="SUPFAM" id="SSF103473">
    <property type="entry name" value="MFS general substrate transporter"/>
    <property type="match status" value="1"/>
</dbReference>
<proteinExistence type="predicted"/>
<evidence type="ECO:0000256" key="4">
    <source>
        <dbReference type="ARBA" id="ARBA00022692"/>
    </source>
</evidence>
<sequence>MAESIKPSLSPASRPLTWIVATALFMQTLDVTILNTALPAIATALNQSPLNMQLTVICYALTIALLTPLSGWLADKYGTLTIFRYAVAWFTFGSFCCAISPTLNSLIVARIIQGIGGSMMMPVARLTLIKATPKAQILSAWNLMAMAGLTGPILGPVFGGWFVTYASWHWIFLINIPIGICGLYFSGKYIPNFSAKPNRLDRTGFLLFASGLVSLTLGLEYFSNQHQSNFIASLILLTGLILLYAYYQHALRVNTPLFPLSVFHNRLFRIGIIANIFIRLSASGIPFLLPLMLQVALGYSADTTGIMMIPLALGSIMAKPFISKILAYFGYKITLLGTTLFMVLSIAALGFLSHDFSLWVTALIIFNYGCCMSVIFTSINTLMISDLNEQQLSIGNTLLSVIQQIGISLGIAVVSVLLSFFTHLNSNSASLHTVFSYSIFSIAFLGILTLPVLLKIKRHDGENIQMPIQKKSKC</sequence>
<dbReference type="Gene3D" id="1.20.1250.20">
    <property type="entry name" value="MFS general substrate transporter like domains"/>
    <property type="match status" value="1"/>
</dbReference>
<dbReference type="GO" id="GO:0005886">
    <property type="term" value="C:plasma membrane"/>
    <property type="evidence" value="ECO:0007669"/>
    <property type="project" value="UniProtKB-SubCell"/>
</dbReference>
<dbReference type="GO" id="GO:0022857">
    <property type="term" value="F:transmembrane transporter activity"/>
    <property type="evidence" value="ECO:0007669"/>
    <property type="project" value="InterPro"/>
</dbReference>
<dbReference type="PANTHER" id="PTHR42718">
    <property type="entry name" value="MAJOR FACILITATOR SUPERFAMILY MULTIDRUG TRANSPORTER MFSC"/>
    <property type="match status" value="1"/>
</dbReference>
<keyword evidence="8" id="KW-1185">Reference proteome</keyword>
<dbReference type="InterPro" id="IPR011701">
    <property type="entry name" value="MFS"/>
</dbReference>
<keyword evidence="2" id="KW-0813">Transport</keyword>
<keyword evidence="6" id="KW-0472">Membrane</keyword>
<dbReference type="PROSITE" id="PS50850">
    <property type="entry name" value="MFS"/>
    <property type="match status" value="1"/>
</dbReference>
<keyword evidence="4" id="KW-0812">Transmembrane</keyword>
<dbReference type="PRINTS" id="PR01036">
    <property type="entry name" value="TCRTETB"/>
</dbReference>
<evidence type="ECO:0000313" key="8">
    <source>
        <dbReference type="Proteomes" id="UP000955338"/>
    </source>
</evidence>
<keyword evidence="5" id="KW-1133">Transmembrane helix</keyword>
<keyword evidence="3" id="KW-1003">Cell membrane</keyword>
<accession>A0A8E3S967</accession>
<dbReference type="InterPro" id="IPR036259">
    <property type="entry name" value="MFS_trans_sf"/>
</dbReference>
<evidence type="ECO:0000256" key="1">
    <source>
        <dbReference type="ARBA" id="ARBA00004651"/>
    </source>
</evidence>
<dbReference type="Pfam" id="PF07690">
    <property type="entry name" value="MFS_1"/>
    <property type="match status" value="1"/>
</dbReference>
<dbReference type="InterPro" id="IPR020846">
    <property type="entry name" value="MFS_dom"/>
</dbReference>
<evidence type="ECO:0000256" key="6">
    <source>
        <dbReference type="ARBA" id="ARBA00023136"/>
    </source>
</evidence>
<dbReference type="EMBL" id="CP022011">
    <property type="protein sequence ID" value="QDJ15498.1"/>
    <property type="molecule type" value="Genomic_DNA"/>
</dbReference>
<evidence type="ECO:0000256" key="3">
    <source>
        <dbReference type="ARBA" id="ARBA00022475"/>
    </source>
</evidence>
<gene>
    <name evidence="7" type="ORF">CEP48_08735</name>
</gene>
<reference evidence="7" key="1">
    <citation type="submission" date="2017-06" db="EMBL/GenBank/DDBJ databases">
        <title>Genome sequencing of pathogenic and non-pathogenic strains within Bisgaard taxon 40.</title>
        <authorList>
            <person name="Ladner J.T."/>
            <person name="Lovett S.P."/>
            <person name="Koroleva G."/>
            <person name="Lorch J.M."/>
        </authorList>
    </citation>
    <scope>NUCLEOTIDE SEQUENCE</scope>
    <source>
        <strain evidence="7">27576-1-I1</strain>
    </source>
</reference>
<dbReference type="CDD" id="cd17503">
    <property type="entry name" value="MFS_LmrB_MDR_like"/>
    <property type="match status" value="1"/>
</dbReference>
<dbReference type="PANTHER" id="PTHR42718:SF46">
    <property type="entry name" value="BLR6921 PROTEIN"/>
    <property type="match status" value="1"/>
</dbReference>
<dbReference type="AlphaFoldDB" id="A0A8E3S967"/>
<evidence type="ECO:0000256" key="2">
    <source>
        <dbReference type="ARBA" id="ARBA00022448"/>
    </source>
</evidence>